<reference evidence="2" key="1">
    <citation type="journal article" date="2012" name="MBio">
        <title>Comparative genome analysis of Trichophyton rubrum and related dermatophytes reveals candidate genes involved in infection.</title>
        <authorList>
            <person name="Martinez D.A."/>
            <person name="Oliver B.G."/>
            <person name="Graeser Y."/>
            <person name="Goldberg J.M."/>
            <person name="Li W."/>
            <person name="Martinez-Rossi N.M."/>
            <person name="Monod M."/>
            <person name="Shelest E."/>
            <person name="Barton R.C."/>
            <person name="Birch E."/>
            <person name="Brakhage A.A."/>
            <person name="Chen Z."/>
            <person name="Gurr S.J."/>
            <person name="Heiman D."/>
            <person name="Heitman J."/>
            <person name="Kosti I."/>
            <person name="Rossi A."/>
            <person name="Saif S."/>
            <person name="Samalova M."/>
            <person name="Saunders C.W."/>
            <person name="Shea T."/>
            <person name="Summerbell R.C."/>
            <person name="Xu J."/>
            <person name="Young S."/>
            <person name="Zeng Q."/>
            <person name="Birren B.W."/>
            <person name="Cuomo C.A."/>
            <person name="White T.C."/>
        </authorList>
    </citation>
    <scope>NUCLEOTIDE SEQUENCE [LARGE SCALE GENOMIC DNA]</scope>
    <source>
        <strain evidence="2">ATCC MYA-4607 / CBS 118892</strain>
    </source>
</reference>
<dbReference type="eggNOG" id="ENOG502SNW8">
    <property type="taxonomic scope" value="Eukaryota"/>
</dbReference>
<dbReference type="AlphaFoldDB" id="F2SKJ6"/>
<dbReference type="RefSeq" id="XP_047604082.1">
    <property type="nucleotide sequence ID" value="XM_047748108.1"/>
</dbReference>
<dbReference type="Proteomes" id="UP000008864">
    <property type="component" value="Unassembled WGS sequence"/>
</dbReference>
<evidence type="ECO:0008006" key="3">
    <source>
        <dbReference type="Google" id="ProtNLM"/>
    </source>
</evidence>
<dbReference type="InParanoid" id="F2SKJ6"/>
<evidence type="ECO:0000313" key="1">
    <source>
        <dbReference type="EMBL" id="EGD87283.2"/>
    </source>
</evidence>
<dbReference type="GeneID" id="10376550"/>
<organism evidence="1 2">
    <name type="scientific">Trichophyton rubrum (strain ATCC MYA-4607 / CBS 118892)</name>
    <name type="common">Athlete's foot fungus</name>
    <dbReference type="NCBI Taxonomy" id="559305"/>
    <lineage>
        <taxon>Eukaryota</taxon>
        <taxon>Fungi</taxon>
        <taxon>Dikarya</taxon>
        <taxon>Ascomycota</taxon>
        <taxon>Pezizomycotina</taxon>
        <taxon>Eurotiomycetes</taxon>
        <taxon>Eurotiomycetidae</taxon>
        <taxon>Onygenales</taxon>
        <taxon>Arthrodermataceae</taxon>
        <taxon>Trichophyton</taxon>
    </lineage>
</organism>
<keyword evidence="2" id="KW-1185">Reference proteome</keyword>
<sequence>MKATIKELQEKFPEFSNTYTIVIGDLSVWKHLPKGRRTADVDLLTSIPGAPQIVKQKLLGVPGTPFTQQSQYFLWRHPEGKNIQVDFPPSWQFPFLPSGALRLGQDRLPDLPHATPEDLLALKINSSGLRATIEKRTVDAADADALAEMLLGRGPIVLTAEEPSIIFLSEAERITLLRGAGSTYNAR</sequence>
<name>F2SKJ6_TRIRC</name>
<dbReference type="VEuPathDB" id="FungiDB:TERG_03531"/>
<dbReference type="OMA" id="RRRYYIC"/>
<dbReference type="EMBL" id="GG700650">
    <property type="protein sequence ID" value="EGD87283.2"/>
    <property type="molecule type" value="Genomic_DNA"/>
</dbReference>
<dbReference type="HOGENOM" id="CLU_095067_0_0_1"/>
<dbReference type="STRING" id="559305.F2SKJ6"/>
<gene>
    <name evidence="1" type="ORF">TERG_03531</name>
</gene>
<accession>F2SKJ6</accession>
<proteinExistence type="predicted"/>
<dbReference type="OrthoDB" id="4173732at2759"/>
<evidence type="ECO:0000313" key="2">
    <source>
        <dbReference type="Proteomes" id="UP000008864"/>
    </source>
</evidence>
<protein>
    <recommendedName>
        <fullName evidence="3">Poly A polymerase head domain-containing protein</fullName>
    </recommendedName>
</protein>